<gene>
    <name evidence="1" type="ORF">EVA_05708</name>
</gene>
<protein>
    <submittedName>
        <fullName evidence="1">Uncharacterized protein</fullName>
    </submittedName>
</protein>
<comment type="caution">
    <text evidence="1">The sequence shown here is derived from an EMBL/GenBank/DDBJ whole genome shotgun (WGS) entry which is preliminary data.</text>
</comment>
<accession>J9GFN5</accession>
<proteinExistence type="predicted"/>
<reference evidence="1" key="1">
    <citation type="journal article" date="2012" name="PLoS ONE">
        <title>Gene sets for utilization of primary and secondary nutrition supplies in the distal gut of endangered iberian lynx.</title>
        <authorList>
            <person name="Alcaide M."/>
            <person name="Messina E."/>
            <person name="Richter M."/>
            <person name="Bargiela R."/>
            <person name="Peplies J."/>
            <person name="Huws S.A."/>
            <person name="Newbold C.J."/>
            <person name="Golyshin P.N."/>
            <person name="Simon M.A."/>
            <person name="Lopez G."/>
            <person name="Yakimov M.M."/>
            <person name="Ferrer M."/>
        </authorList>
    </citation>
    <scope>NUCLEOTIDE SEQUENCE</scope>
</reference>
<dbReference type="EMBL" id="AMCI01001236">
    <property type="protein sequence ID" value="EJX06182.1"/>
    <property type="molecule type" value="Genomic_DNA"/>
</dbReference>
<name>J9GFN5_9ZZZZ</name>
<sequence>MNGKVEYVYVLDLHSKVWGVTDGFGYDRVVPGYPNAYVMAGSRLVNLSKPVRRDDGCGLVVTRPLSLGDGSLLKVMRRLEVRGHLRRHVSKLLLWGSRDGFTWHYLGSSGSGVMRWLGGSGYRWFCVGVGLEGMSWDECLRGIGVEVTMG</sequence>
<organism evidence="1">
    <name type="scientific">gut metagenome</name>
    <dbReference type="NCBI Taxonomy" id="749906"/>
    <lineage>
        <taxon>unclassified sequences</taxon>
        <taxon>metagenomes</taxon>
        <taxon>organismal metagenomes</taxon>
    </lineage>
</organism>
<evidence type="ECO:0000313" key="1">
    <source>
        <dbReference type="EMBL" id="EJX06182.1"/>
    </source>
</evidence>
<dbReference type="AlphaFoldDB" id="J9GFN5"/>